<evidence type="ECO:0000256" key="1">
    <source>
        <dbReference type="SAM" id="Phobius"/>
    </source>
</evidence>
<organism evidence="2 3">
    <name type="scientific">Panagrolaimus davidi</name>
    <dbReference type="NCBI Taxonomy" id="227884"/>
    <lineage>
        <taxon>Eukaryota</taxon>
        <taxon>Metazoa</taxon>
        <taxon>Ecdysozoa</taxon>
        <taxon>Nematoda</taxon>
        <taxon>Chromadorea</taxon>
        <taxon>Rhabditida</taxon>
        <taxon>Tylenchina</taxon>
        <taxon>Panagrolaimomorpha</taxon>
        <taxon>Panagrolaimoidea</taxon>
        <taxon>Panagrolaimidae</taxon>
        <taxon>Panagrolaimus</taxon>
    </lineage>
</organism>
<protein>
    <submittedName>
        <fullName evidence="3">Transmembrane protein</fullName>
    </submittedName>
</protein>
<keyword evidence="2" id="KW-1185">Reference proteome</keyword>
<name>A0A914QVH3_9BILA</name>
<keyword evidence="1" id="KW-1133">Transmembrane helix</keyword>
<dbReference type="AlphaFoldDB" id="A0A914QVH3"/>
<accession>A0A914QVH3</accession>
<dbReference type="WBParaSite" id="PDA_v2.g8006.t1">
    <property type="protein sequence ID" value="PDA_v2.g8006.t1"/>
    <property type="gene ID" value="PDA_v2.g8006"/>
</dbReference>
<feature type="transmembrane region" description="Helical" evidence="1">
    <location>
        <begin position="114"/>
        <end position="135"/>
    </location>
</feature>
<evidence type="ECO:0000313" key="3">
    <source>
        <dbReference type="WBParaSite" id="PDA_v2.g8006.t1"/>
    </source>
</evidence>
<feature type="transmembrane region" description="Helical" evidence="1">
    <location>
        <begin position="21"/>
        <end position="41"/>
    </location>
</feature>
<keyword evidence="1" id="KW-0812">Transmembrane</keyword>
<proteinExistence type="predicted"/>
<sequence>MSDIKFDPKSSKYQCCCGCHVKTATKIICGLSILGSVLLPIVSYPHLFIGICFGTILALISAAPIFGIKQLKPWLFIPFFCLLALTIIFNAASVIFLACTSDKFFEAGYTSDQLLLLSASGAFKTALNAWFFIILQRCYDFVSEMKAHKELELPK</sequence>
<feature type="transmembrane region" description="Helical" evidence="1">
    <location>
        <begin position="75"/>
        <end position="98"/>
    </location>
</feature>
<evidence type="ECO:0000313" key="2">
    <source>
        <dbReference type="Proteomes" id="UP000887578"/>
    </source>
</evidence>
<dbReference type="Proteomes" id="UP000887578">
    <property type="component" value="Unplaced"/>
</dbReference>
<keyword evidence="1" id="KW-0472">Membrane</keyword>
<reference evidence="3" key="1">
    <citation type="submission" date="2022-11" db="UniProtKB">
        <authorList>
            <consortium name="WormBaseParasite"/>
        </authorList>
    </citation>
    <scope>IDENTIFICATION</scope>
</reference>
<feature type="transmembrane region" description="Helical" evidence="1">
    <location>
        <begin position="47"/>
        <end position="68"/>
    </location>
</feature>